<evidence type="ECO:0000259" key="3">
    <source>
        <dbReference type="PROSITE" id="PS51864"/>
    </source>
</evidence>
<keyword evidence="1" id="KW-0479">Metal-binding</keyword>
<dbReference type="Pfam" id="PF13946">
    <property type="entry name" value="DUF4214"/>
    <property type="match status" value="2"/>
</dbReference>
<dbReference type="PANTHER" id="PTHR10127">
    <property type="entry name" value="DISCOIDIN, CUB, EGF, LAMININ , AND ZINC METALLOPROTEASE DOMAIN CONTAINING"/>
    <property type="match status" value="1"/>
</dbReference>
<dbReference type="EMBL" id="RAWB01000021">
    <property type="protein sequence ID" value="RKH67060.1"/>
    <property type="molecule type" value="Genomic_DNA"/>
</dbReference>
<sequence length="432" mass="47657">MSRSTMKPALGAAVFVPYLLLTACGLDAGPESSRPPMNPETALTASRAPIHKGYTWNAASKKWEVVHYAKVGGLAVIGGDIVIGPVEEVEARTREVDARGGPEAGGVQAQGAVITGTQDWFRWPNGVVPYTISSDLAQPSTLAAAINAWQQSTQIRFVLRTASNAAQYPNYVTFRATDTPGGNFSYVGMQTSPQSVQLSSGATTGIMIHEIGHVLGMWHEHTRTDRDAYVRILWENVDPRYTADFDIRYGFTRDVFAYDFNSIMHYDSTIASKNGQPTVVKLGGGTIGVNSVLSVGDVNTIRRIYSIDDSEYFVQQLYTDVLNRTPDNSGYSYYWSSLKNCSGDQTCLDLARVAAARSLFESAEHRQQHPELDPNSPNYKAAYINNCYTSFMRRPQSPADGSYWLDFLNSTGDYNAVIRGFITSSEYRSRFM</sequence>
<reference evidence="5" key="1">
    <citation type="submission" date="2018-09" db="EMBL/GenBank/DDBJ databases">
        <authorList>
            <person name="Livingstone P.G."/>
            <person name="Whitworth D.E."/>
        </authorList>
    </citation>
    <scope>NUCLEOTIDE SEQUENCE [LARGE SCALE GENOMIC DNA]</scope>
    <source>
        <strain evidence="5">CA051B</strain>
    </source>
</reference>
<dbReference type="RefSeq" id="WP_120642011.1">
    <property type="nucleotide sequence ID" value="NZ_RAWB01000021.1"/>
</dbReference>
<name>A0A3A8QJG4_9BACT</name>
<dbReference type="InterPro" id="IPR038255">
    <property type="entry name" value="PBS_linker_sf"/>
</dbReference>
<accession>A0A3A8QJG4</accession>
<dbReference type="Gene3D" id="1.10.3130.20">
    <property type="entry name" value="Phycobilisome linker domain"/>
    <property type="match status" value="1"/>
</dbReference>
<evidence type="ECO:0000256" key="2">
    <source>
        <dbReference type="SAM" id="SignalP"/>
    </source>
</evidence>
<comment type="cofactor">
    <cofactor evidence="1">
        <name>Zn(2+)</name>
        <dbReference type="ChEBI" id="CHEBI:29105"/>
    </cofactor>
    <text evidence="1">Binds 1 zinc ion per subunit.</text>
</comment>
<dbReference type="InterPro" id="IPR024079">
    <property type="entry name" value="MetalloPept_cat_dom_sf"/>
</dbReference>
<dbReference type="GO" id="GO:0004222">
    <property type="term" value="F:metalloendopeptidase activity"/>
    <property type="evidence" value="ECO:0007669"/>
    <property type="project" value="UniProtKB-UniRule"/>
</dbReference>
<dbReference type="SUPFAM" id="SSF55486">
    <property type="entry name" value="Metalloproteases ('zincins'), catalytic domain"/>
    <property type="match status" value="1"/>
</dbReference>
<feature type="binding site" evidence="1">
    <location>
        <position position="209"/>
    </location>
    <ligand>
        <name>Zn(2+)</name>
        <dbReference type="ChEBI" id="CHEBI:29105"/>
        <note>catalytic</note>
    </ligand>
</feature>
<comment type="caution">
    <text evidence="1">Lacks conserved residue(s) required for the propagation of feature annotation.</text>
</comment>
<organism evidence="4 5">
    <name type="scientific">Corallococcus llansteffanensis</name>
    <dbReference type="NCBI Taxonomy" id="2316731"/>
    <lineage>
        <taxon>Bacteria</taxon>
        <taxon>Pseudomonadati</taxon>
        <taxon>Myxococcota</taxon>
        <taxon>Myxococcia</taxon>
        <taxon>Myxococcales</taxon>
        <taxon>Cystobacterineae</taxon>
        <taxon>Myxococcaceae</taxon>
        <taxon>Corallococcus</taxon>
    </lineage>
</organism>
<comment type="caution">
    <text evidence="4">The sequence shown here is derived from an EMBL/GenBank/DDBJ whole genome shotgun (WGS) entry which is preliminary data.</text>
</comment>
<feature type="binding site" evidence="1">
    <location>
        <position position="213"/>
    </location>
    <ligand>
        <name>Zn(2+)</name>
        <dbReference type="ChEBI" id="CHEBI:29105"/>
        <note>catalytic</note>
    </ligand>
</feature>
<feature type="chain" id="PRO_5017303426" evidence="2">
    <location>
        <begin position="29"/>
        <end position="432"/>
    </location>
</feature>
<dbReference type="Gene3D" id="3.40.390.10">
    <property type="entry name" value="Collagenase (Catalytic Domain)"/>
    <property type="match status" value="1"/>
</dbReference>
<feature type="binding site" evidence="1">
    <location>
        <position position="219"/>
    </location>
    <ligand>
        <name>Zn(2+)</name>
        <dbReference type="ChEBI" id="CHEBI:29105"/>
        <note>catalytic</note>
    </ligand>
</feature>
<dbReference type="GO" id="GO:0008270">
    <property type="term" value="F:zinc ion binding"/>
    <property type="evidence" value="ECO:0007669"/>
    <property type="project" value="UniProtKB-UniRule"/>
</dbReference>
<keyword evidence="1" id="KW-0645">Protease</keyword>
<feature type="active site" evidence="1">
    <location>
        <position position="210"/>
    </location>
</feature>
<dbReference type="InterPro" id="IPR034035">
    <property type="entry name" value="Astacin-like_dom"/>
</dbReference>
<protein>
    <submittedName>
        <fullName evidence="4">DUF4214 domain-containing protein</fullName>
    </submittedName>
</protein>
<proteinExistence type="predicted"/>
<keyword evidence="1" id="KW-0482">Metalloprotease</keyword>
<dbReference type="AlphaFoldDB" id="A0A3A8QJG4"/>
<dbReference type="PROSITE" id="PS51864">
    <property type="entry name" value="ASTACIN"/>
    <property type="match status" value="1"/>
</dbReference>
<gene>
    <name evidence="4" type="ORF">D7V93_03565</name>
</gene>
<evidence type="ECO:0000313" key="4">
    <source>
        <dbReference type="EMBL" id="RKH67060.1"/>
    </source>
</evidence>
<dbReference type="PROSITE" id="PS51257">
    <property type="entry name" value="PROKAR_LIPOPROTEIN"/>
    <property type="match status" value="1"/>
</dbReference>
<dbReference type="InterPro" id="IPR001506">
    <property type="entry name" value="Peptidase_M12A"/>
</dbReference>
<keyword evidence="1" id="KW-0378">Hydrolase</keyword>
<dbReference type="Proteomes" id="UP000272888">
    <property type="component" value="Unassembled WGS sequence"/>
</dbReference>
<dbReference type="PRINTS" id="PR00480">
    <property type="entry name" value="ASTACIN"/>
</dbReference>
<dbReference type="InterPro" id="IPR006026">
    <property type="entry name" value="Peptidase_Metallo"/>
</dbReference>
<dbReference type="GO" id="GO:0006508">
    <property type="term" value="P:proteolysis"/>
    <property type="evidence" value="ECO:0007669"/>
    <property type="project" value="UniProtKB-KW"/>
</dbReference>
<dbReference type="InterPro" id="IPR025282">
    <property type="entry name" value="DUF4214"/>
</dbReference>
<dbReference type="CDD" id="cd04280">
    <property type="entry name" value="ZnMc_astacin_like"/>
    <property type="match status" value="1"/>
</dbReference>
<evidence type="ECO:0000313" key="5">
    <source>
        <dbReference type="Proteomes" id="UP000272888"/>
    </source>
</evidence>
<evidence type="ECO:0000256" key="1">
    <source>
        <dbReference type="PROSITE-ProRule" id="PRU01211"/>
    </source>
</evidence>
<keyword evidence="5" id="KW-1185">Reference proteome</keyword>
<dbReference type="Pfam" id="PF01400">
    <property type="entry name" value="Astacin"/>
    <property type="match status" value="1"/>
</dbReference>
<keyword evidence="1" id="KW-0862">Zinc</keyword>
<feature type="signal peptide" evidence="2">
    <location>
        <begin position="1"/>
        <end position="28"/>
    </location>
</feature>
<dbReference type="PANTHER" id="PTHR10127:SF850">
    <property type="entry name" value="METALLOENDOPEPTIDASE"/>
    <property type="match status" value="1"/>
</dbReference>
<feature type="domain" description="Peptidase M12A" evidence="3">
    <location>
        <begin position="112"/>
        <end position="310"/>
    </location>
</feature>
<dbReference type="SMART" id="SM00235">
    <property type="entry name" value="ZnMc"/>
    <property type="match status" value="1"/>
</dbReference>
<keyword evidence="2" id="KW-0732">Signal</keyword>